<comment type="caution">
    <text evidence="1">The sequence shown here is derived from an EMBL/GenBank/DDBJ whole genome shotgun (WGS) entry which is preliminary data.</text>
</comment>
<gene>
    <name evidence="1" type="ORF">CA85_46920</name>
</gene>
<reference evidence="1 2" key="1">
    <citation type="submission" date="2019-02" db="EMBL/GenBank/DDBJ databases">
        <title>Deep-cultivation of Planctomycetes and their phenomic and genomic characterization uncovers novel biology.</title>
        <authorList>
            <person name="Wiegand S."/>
            <person name="Jogler M."/>
            <person name="Boedeker C."/>
            <person name="Pinto D."/>
            <person name="Vollmers J."/>
            <person name="Rivas-Marin E."/>
            <person name="Kohn T."/>
            <person name="Peeters S.H."/>
            <person name="Heuer A."/>
            <person name="Rast P."/>
            <person name="Oberbeckmann S."/>
            <person name="Bunk B."/>
            <person name="Jeske O."/>
            <person name="Meyerdierks A."/>
            <person name="Storesund J.E."/>
            <person name="Kallscheuer N."/>
            <person name="Luecker S."/>
            <person name="Lage O.M."/>
            <person name="Pohl T."/>
            <person name="Merkel B.J."/>
            <person name="Hornburger P."/>
            <person name="Mueller R.-W."/>
            <person name="Bruemmer F."/>
            <person name="Labrenz M."/>
            <person name="Spormann A.M."/>
            <person name="Op Den Camp H."/>
            <person name="Overmann J."/>
            <person name="Amann R."/>
            <person name="Jetten M.S.M."/>
            <person name="Mascher T."/>
            <person name="Medema M.H."/>
            <person name="Devos D.P."/>
            <person name="Kaster A.-K."/>
            <person name="Ovreas L."/>
            <person name="Rohde M."/>
            <person name="Galperin M.Y."/>
            <person name="Jogler C."/>
        </authorList>
    </citation>
    <scope>NUCLEOTIDE SEQUENCE [LARGE SCALE GENOMIC DNA]</scope>
    <source>
        <strain evidence="1 2">CA85</strain>
    </source>
</reference>
<keyword evidence="2" id="KW-1185">Reference proteome</keyword>
<dbReference type="AlphaFoldDB" id="A0A5C5WYE1"/>
<organism evidence="1 2">
    <name type="scientific">Allorhodopirellula solitaria</name>
    <dbReference type="NCBI Taxonomy" id="2527987"/>
    <lineage>
        <taxon>Bacteria</taxon>
        <taxon>Pseudomonadati</taxon>
        <taxon>Planctomycetota</taxon>
        <taxon>Planctomycetia</taxon>
        <taxon>Pirellulales</taxon>
        <taxon>Pirellulaceae</taxon>
        <taxon>Allorhodopirellula</taxon>
    </lineage>
</organism>
<protein>
    <submittedName>
        <fullName evidence="1">Uncharacterized protein</fullName>
    </submittedName>
</protein>
<sequence length="62" mass="7266">MIHGTGKWEIILTVRILVSIELGIPTGFQENFRCSQPHRLTLPLQRPRNERYSNDPCYNNEI</sequence>
<proteinExistence type="predicted"/>
<dbReference type="EMBL" id="SJPK01000019">
    <property type="protein sequence ID" value="TWT55984.1"/>
    <property type="molecule type" value="Genomic_DNA"/>
</dbReference>
<accession>A0A5C5WYE1</accession>
<name>A0A5C5WYE1_9BACT</name>
<evidence type="ECO:0000313" key="2">
    <source>
        <dbReference type="Proteomes" id="UP000318053"/>
    </source>
</evidence>
<dbReference type="Proteomes" id="UP000318053">
    <property type="component" value="Unassembled WGS sequence"/>
</dbReference>
<evidence type="ECO:0000313" key="1">
    <source>
        <dbReference type="EMBL" id="TWT55984.1"/>
    </source>
</evidence>